<organism evidence="3 4">
    <name type="scientific">Paxillus rubicundulus Ve08.2h10</name>
    <dbReference type="NCBI Taxonomy" id="930991"/>
    <lineage>
        <taxon>Eukaryota</taxon>
        <taxon>Fungi</taxon>
        <taxon>Dikarya</taxon>
        <taxon>Basidiomycota</taxon>
        <taxon>Agaricomycotina</taxon>
        <taxon>Agaricomycetes</taxon>
        <taxon>Agaricomycetidae</taxon>
        <taxon>Boletales</taxon>
        <taxon>Paxilineae</taxon>
        <taxon>Paxillaceae</taxon>
        <taxon>Paxillus</taxon>
    </lineage>
</organism>
<dbReference type="Proteomes" id="UP000054538">
    <property type="component" value="Unassembled WGS sequence"/>
</dbReference>
<feature type="compositionally biased region" description="Basic residues" evidence="1">
    <location>
        <begin position="147"/>
        <end position="158"/>
    </location>
</feature>
<feature type="region of interest" description="Disordered" evidence="1">
    <location>
        <begin position="33"/>
        <end position="99"/>
    </location>
</feature>
<gene>
    <name evidence="3" type="ORF">PAXRUDRAFT_824615</name>
</gene>
<evidence type="ECO:0000256" key="1">
    <source>
        <dbReference type="SAM" id="MobiDB-lite"/>
    </source>
</evidence>
<proteinExistence type="predicted"/>
<evidence type="ECO:0000313" key="3">
    <source>
        <dbReference type="EMBL" id="KIK97744.1"/>
    </source>
</evidence>
<dbReference type="HOGENOM" id="CLU_561506_0_0_1"/>
<feature type="compositionally biased region" description="Polar residues" evidence="1">
    <location>
        <begin position="65"/>
        <end position="74"/>
    </location>
</feature>
<reference evidence="3 4" key="1">
    <citation type="submission" date="2014-04" db="EMBL/GenBank/DDBJ databases">
        <authorList>
            <consortium name="DOE Joint Genome Institute"/>
            <person name="Kuo A."/>
            <person name="Kohler A."/>
            <person name="Jargeat P."/>
            <person name="Nagy L.G."/>
            <person name="Floudas D."/>
            <person name="Copeland A."/>
            <person name="Barry K.W."/>
            <person name="Cichocki N."/>
            <person name="Veneault-Fourrey C."/>
            <person name="LaButti K."/>
            <person name="Lindquist E.A."/>
            <person name="Lipzen A."/>
            <person name="Lundell T."/>
            <person name="Morin E."/>
            <person name="Murat C."/>
            <person name="Sun H."/>
            <person name="Tunlid A."/>
            <person name="Henrissat B."/>
            <person name="Grigoriev I.V."/>
            <person name="Hibbett D.S."/>
            <person name="Martin F."/>
            <person name="Nordberg H.P."/>
            <person name="Cantor M.N."/>
            <person name="Hua S.X."/>
        </authorList>
    </citation>
    <scope>NUCLEOTIDE SEQUENCE [LARGE SCALE GENOMIC DNA]</scope>
    <source>
        <strain evidence="3 4">Ve08.2h10</strain>
    </source>
</reference>
<dbReference type="OrthoDB" id="2676041at2759"/>
<evidence type="ECO:0000256" key="2">
    <source>
        <dbReference type="SAM" id="Phobius"/>
    </source>
</evidence>
<feature type="region of interest" description="Disordered" evidence="1">
    <location>
        <begin position="1"/>
        <end position="20"/>
    </location>
</feature>
<feature type="region of interest" description="Disordered" evidence="1">
    <location>
        <begin position="345"/>
        <end position="383"/>
    </location>
</feature>
<keyword evidence="2" id="KW-0472">Membrane</keyword>
<feature type="transmembrane region" description="Helical" evidence="2">
    <location>
        <begin position="104"/>
        <end position="124"/>
    </location>
</feature>
<dbReference type="InParanoid" id="A0A0D0E7K0"/>
<evidence type="ECO:0000313" key="4">
    <source>
        <dbReference type="Proteomes" id="UP000054538"/>
    </source>
</evidence>
<feature type="region of interest" description="Disordered" evidence="1">
    <location>
        <begin position="133"/>
        <end position="159"/>
    </location>
</feature>
<sequence>MAPAFTPVVGPASPSPIGHRRYLHPRLLSFSRHSLTQPSASRKEHRKPPILDAAVQPSAPPPLLSTDSAPSFVSEQLAPGPTGGTYSNSQPQGSQQSDDVPGNVTAAVIVVILVLGGLVGLVVGGEMLRRRAKRTRGVSRPKPGWCGRRKSRTTKHSPHSPIEYIKATTEGFPYDERTLTPLNCPSPAVRRDRRGRLSDIWPIRNLSLALRNHKTGARAPPPALGPPQTLSIASPQPIPSTPSELTPAFLFVAPPRPFLARIPEEFEEDCQSQTASEIAVTLGIALQRSFDSGPVLSVHPAATPRSRSLLGVYSTSHDGPELIDTATREGPKDYQVVVSDETMYEDTKSLQSSAPDMTSDGGSSRSSMASLESLGDGTEGESLHEEAFELRRVQTRSMQTNKGVLLSLSVKMLDDVVSSENPGWYYGGGSASSESAPEVEEGGHEYPGSVMTLATLCSGGFSVVDLDDFPSPPSILPMIPSFVSSF</sequence>
<feature type="region of interest" description="Disordered" evidence="1">
    <location>
        <begin position="215"/>
        <end position="239"/>
    </location>
</feature>
<keyword evidence="4" id="KW-1185">Reference proteome</keyword>
<accession>A0A0D0E7K0</accession>
<name>A0A0D0E7K0_9AGAM</name>
<feature type="compositionally biased region" description="Polar residues" evidence="1">
    <location>
        <begin position="84"/>
        <end position="98"/>
    </location>
</feature>
<keyword evidence="2" id="KW-1133">Transmembrane helix</keyword>
<protein>
    <submittedName>
        <fullName evidence="3">Uncharacterized protein</fullName>
    </submittedName>
</protein>
<feature type="compositionally biased region" description="Low complexity" evidence="1">
    <location>
        <begin position="359"/>
        <end position="375"/>
    </location>
</feature>
<dbReference type="EMBL" id="KN824922">
    <property type="protein sequence ID" value="KIK97744.1"/>
    <property type="molecule type" value="Genomic_DNA"/>
</dbReference>
<dbReference type="AlphaFoldDB" id="A0A0D0E7K0"/>
<keyword evidence="2" id="KW-0812">Transmembrane</keyword>
<reference evidence="4" key="2">
    <citation type="submission" date="2015-01" db="EMBL/GenBank/DDBJ databases">
        <title>Evolutionary Origins and Diversification of the Mycorrhizal Mutualists.</title>
        <authorList>
            <consortium name="DOE Joint Genome Institute"/>
            <consortium name="Mycorrhizal Genomics Consortium"/>
            <person name="Kohler A."/>
            <person name="Kuo A."/>
            <person name="Nagy L.G."/>
            <person name="Floudas D."/>
            <person name="Copeland A."/>
            <person name="Barry K.W."/>
            <person name="Cichocki N."/>
            <person name="Veneault-Fourrey C."/>
            <person name="LaButti K."/>
            <person name="Lindquist E.A."/>
            <person name="Lipzen A."/>
            <person name="Lundell T."/>
            <person name="Morin E."/>
            <person name="Murat C."/>
            <person name="Riley R."/>
            <person name="Ohm R."/>
            <person name="Sun H."/>
            <person name="Tunlid A."/>
            <person name="Henrissat B."/>
            <person name="Grigoriev I.V."/>
            <person name="Hibbett D.S."/>
            <person name="Martin F."/>
        </authorList>
    </citation>
    <scope>NUCLEOTIDE SEQUENCE [LARGE SCALE GENOMIC DNA]</scope>
    <source>
        <strain evidence="4">Ve08.2h10</strain>
    </source>
</reference>